<feature type="domain" description="Phosphomannose isomerase type I catalytic" evidence="14">
    <location>
        <begin position="2"/>
        <end position="143"/>
    </location>
</feature>
<evidence type="ECO:0000256" key="3">
    <source>
        <dbReference type="ARBA" id="ARBA00010772"/>
    </source>
</evidence>
<comment type="similarity">
    <text evidence="3 11">Belongs to the mannose-6-phosphate isomerase type 1 family.</text>
</comment>
<evidence type="ECO:0000256" key="4">
    <source>
        <dbReference type="ARBA" id="ARBA00011956"/>
    </source>
</evidence>
<dbReference type="PANTHER" id="PTHR10309:SF0">
    <property type="entry name" value="MANNOSE-6-PHOSPHATE ISOMERASE"/>
    <property type="match status" value="1"/>
</dbReference>
<dbReference type="Proteomes" id="UP001461498">
    <property type="component" value="Unassembled WGS sequence"/>
</dbReference>
<evidence type="ECO:0000256" key="10">
    <source>
        <dbReference type="RuleBase" id="RU000611"/>
    </source>
</evidence>
<dbReference type="SUPFAM" id="SSF51182">
    <property type="entry name" value="RmlC-like cupins"/>
    <property type="match status" value="1"/>
</dbReference>
<dbReference type="Gene3D" id="2.60.120.10">
    <property type="entry name" value="Jelly Rolls"/>
    <property type="match status" value="2"/>
</dbReference>
<dbReference type="GO" id="GO:0005829">
    <property type="term" value="C:cytosol"/>
    <property type="evidence" value="ECO:0007669"/>
    <property type="project" value="TreeGrafter"/>
</dbReference>
<dbReference type="InterPro" id="IPR011051">
    <property type="entry name" value="RmlC_Cupin_sf"/>
</dbReference>
<dbReference type="PANTHER" id="PTHR10309">
    <property type="entry name" value="MANNOSE-6-PHOSPHATE ISOMERASE"/>
    <property type="match status" value="1"/>
</dbReference>
<name>A0AAW1D2Y4_9HEMI</name>
<evidence type="ECO:0000313" key="17">
    <source>
        <dbReference type="Proteomes" id="UP001461498"/>
    </source>
</evidence>
<dbReference type="Pfam" id="PF01238">
    <property type="entry name" value="PMI_typeI_C"/>
    <property type="match status" value="1"/>
</dbReference>
<feature type="binding site" evidence="9">
    <location>
        <position position="257"/>
    </location>
    <ligand>
        <name>Zn(2+)</name>
        <dbReference type="ChEBI" id="CHEBI:29105"/>
    </ligand>
</feature>
<feature type="domain" description="Phosphomannose isomerase type I C-terminal" evidence="13">
    <location>
        <begin position="316"/>
        <end position="356"/>
    </location>
</feature>
<dbReference type="InterPro" id="IPR014710">
    <property type="entry name" value="RmlC-like_jellyroll"/>
</dbReference>
<dbReference type="InterPro" id="IPR016305">
    <property type="entry name" value="Mannose-6-P_Isomerase"/>
</dbReference>
<feature type="active site" evidence="8">
    <location>
        <position position="276"/>
    </location>
</feature>
<comment type="cofactor">
    <cofactor evidence="9 10">
        <name>Zn(2+)</name>
        <dbReference type="ChEBI" id="CHEBI:29105"/>
    </cofactor>
    <text evidence="9 10">Binds 1 zinc ion per subunit.</text>
</comment>
<dbReference type="AlphaFoldDB" id="A0AAW1D2Y4"/>
<dbReference type="GO" id="GO:0004476">
    <property type="term" value="F:mannose-6-phosphate isomerase activity"/>
    <property type="evidence" value="ECO:0007669"/>
    <property type="project" value="UniProtKB-EC"/>
</dbReference>
<accession>A0AAW1D2Y4</accession>
<dbReference type="PROSITE" id="PS00966">
    <property type="entry name" value="PMI_I_2"/>
    <property type="match status" value="1"/>
</dbReference>
<keyword evidence="7 10" id="KW-0413">Isomerase</keyword>
<evidence type="ECO:0000256" key="9">
    <source>
        <dbReference type="PIRSR" id="PIRSR001480-2"/>
    </source>
</evidence>
<evidence type="ECO:0000256" key="5">
    <source>
        <dbReference type="ARBA" id="ARBA00022723"/>
    </source>
</evidence>
<feature type="domain" description="Phosphomannose isomerase type I helical insertion" evidence="15">
    <location>
        <begin position="174"/>
        <end position="238"/>
    </location>
</feature>
<feature type="binding site" evidence="9">
    <location>
        <position position="99"/>
    </location>
    <ligand>
        <name>Zn(2+)</name>
        <dbReference type="ChEBI" id="CHEBI:29105"/>
    </ligand>
</feature>
<evidence type="ECO:0000259" key="14">
    <source>
        <dbReference type="Pfam" id="PF20511"/>
    </source>
</evidence>
<evidence type="ECO:0000256" key="6">
    <source>
        <dbReference type="ARBA" id="ARBA00022833"/>
    </source>
</evidence>
<feature type="binding site" evidence="9">
    <location>
        <position position="101"/>
    </location>
    <ligand>
        <name>Zn(2+)</name>
        <dbReference type="ChEBI" id="CHEBI:29105"/>
    </ligand>
</feature>
<sequence length="393" mass="44249">MELKCAIKNYDWGKLGNTSLVAQLAAKNDTTLTISENTPYAELWIGTHPSGDAIVKVSEITLRKYIQNDPSCLGETHSFGNDIPFLLKVLSIRKALSIQVHPNKEQAKRLREQYPKLYLDDNHKPELAIALTDFEALCGFRPLEDVSYFLQNIPELANLIDGDICHSFIKHPSTKLLEQCFASYMTASPVEARRNSAQLIDRLSNSDFSVQESQLADLFSTLNKQFPGDIGLFCIYFLNHVRLRRGEAIYLEAGLPHAYIQGDCVEIMARSDNVVRAGLTPKVRDVNTLLEILKVEPSSAEDMKFQGRMFDKYVYLYKPPIPDFALARICVPEGKTYTLPVLKHASILLVIEGSAECEFFEITRGIAVFLPSEQVVNFTVTSNLEMYQAFPNV</sequence>
<dbReference type="InterPro" id="IPR046456">
    <property type="entry name" value="PMI_typeI_C"/>
</dbReference>
<evidence type="ECO:0000256" key="7">
    <source>
        <dbReference type="ARBA" id="ARBA00023235"/>
    </source>
</evidence>
<dbReference type="NCBIfam" id="TIGR00218">
    <property type="entry name" value="manA"/>
    <property type="match status" value="1"/>
</dbReference>
<evidence type="ECO:0000256" key="2">
    <source>
        <dbReference type="ARBA" id="ARBA00004666"/>
    </source>
</evidence>
<reference evidence="16 17" key="1">
    <citation type="submission" date="2022-12" db="EMBL/GenBank/DDBJ databases">
        <title>Chromosome-level genome assembly of true bugs.</title>
        <authorList>
            <person name="Ma L."/>
            <person name="Li H."/>
        </authorList>
    </citation>
    <scope>NUCLEOTIDE SEQUENCE [LARGE SCALE GENOMIC DNA]</scope>
    <source>
        <strain evidence="16">Lab_2022b</strain>
    </source>
</reference>
<dbReference type="EC" id="5.3.1.8" evidence="4 10"/>
<dbReference type="PROSITE" id="PS00965">
    <property type="entry name" value="PMI_I_1"/>
    <property type="match status" value="1"/>
</dbReference>
<evidence type="ECO:0000256" key="1">
    <source>
        <dbReference type="ARBA" id="ARBA00000757"/>
    </source>
</evidence>
<dbReference type="InterPro" id="IPR001250">
    <property type="entry name" value="Man6P_Isoase-1"/>
</dbReference>
<dbReference type="EMBL" id="JAPXFL010000006">
    <property type="protein sequence ID" value="KAK9505061.1"/>
    <property type="molecule type" value="Genomic_DNA"/>
</dbReference>
<organism evidence="16 17">
    <name type="scientific">Rhynocoris fuscipes</name>
    <dbReference type="NCBI Taxonomy" id="488301"/>
    <lineage>
        <taxon>Eukaryota</taxon>
        <taxon>Metazoa</taxon>
        <taxon>Ecdysozoa</taxon>
        <taxon>Arthropoda</taxon>
        <taxon>Hexapoda</taxon>
        <taxon>Insecta</taxon>
        <taxon>Pterygota</taxon>
        <taxon>Neoptera</taxon>
        <taxon>Paraneoptera</taxon>
        <taxon>Hemiptera</taxon>
        <taxon>Heteroptera</taxon>
        <taxon>Panheteroptera</taxon>
        <taxon>Cimicomorpha</taxon>
        <taxon>Reduviidae</taxon>
        <taxon>Harpactorinae</taxon>
        <taxon>Harpactorini</taxon>
        <taxon>Rhynocoris</taxon>
    </lineage>
</organism>
<dbReference type="CDD" id="cd07011">
    <property type="entry name" value="cupin_PMI_type_I_N"/>
    <property type="match status" value="1"/>
</dbReference>
<evidence type="ECO:0000259" key="15">
    <source>
        <dbReference type="Pfam" id="PF20512"/>
    </source>
</evidence>
<dbReference type="Pfam" id="PF20512">
    <property type="entry name" value="PMI_typeI_hel"/>
    <property type="match status" value="1"/>
</dbReference>
<gene>
    <name evidence="16" type="ORF">O3M35_009210</name>
</gene>
<evidence type="ECO:0000313" key="16">
    <source>
        <dbReference type="EMBL" id="KAK9505061.1"/>
    </source>
</evidence>
<feature type="binding site" evidence="9">
    <location>
        <position position="126"/>
    </location>
    <ligand>
        <name>Zn(2+)</name>
        <dbReference type="ChEBI" id="CHEBI:29105"/>
    </ligand>
</feature>
<dbReference type="PRINTS" id="PR00714">
    <property type="entry name" value="MAN6PISMRASE"/>
</dbReference>
<dbReference type="Gene3D" id="1.10.441.10">
    <property type="entry name" value="Phosphomannose Isomerase, domain 2"/>
    <property type="match status" value="1"/>
</dbReference>
<dbReference type="InterPro" id="IPR046458">
    <property type="entry name" value="PMI_typeI_hel"/>
</dbReference>
<dbReference type="Pfam" id="PF20511">
    <property type="entry name" value="PMI_typeI_cat"/>
    <property type="match status" value="1"/>
</dbReference>
<dbReference type="InterPro" id="IPR046457">
    <property type="entry name" value="PMI_typeI_cat"/>
</dbReference>
<keyword evidence="5 9" id="KW-0479">Metal-binding</keyword>
<keyword evidence="6 9" id="KW-0862">Zinc</keyword>
<dbReference type="PIRSF" id="PIRSF001480">
    <property type="entry name" value="Mannose-6-phosphate_isomerase"/>
    <property type="match status" value="1"/>
</dbReference>
<dbReference type="GO" id="GO:0009298">
    <property type="term" value="P:GDP-mannose biosynthetic process"/>
    <property type="evidence" value="ECO:0007669"/>
    <property type="project" value="InterPro"/>
</dbReference>
<comment type="pathway">
    <text evidence="2 12">Nucleotide-sugar biosynthesis; GDP-alpha-D-mannose biosynthesis; alpha-D-mannose 1-phosphate from D-fructose 6-phosphate: step 1/2.</text>
</comment>
<dbReference type="GO" id="GO:0008270">
    <property type="term" value="F:zinc ion binding"/>
    <property type="evidence" value="ECO:0007669"/>
    <property type="project" value="InterPro"/>
</dbReference>
<evidence type="ECO:0000259" key="13">
    <source>
        <dbReference type="Pfam" id="PF01238"/>
    </source>
</evidence>
<comment type="catalytic activity">
    <reaction evidence="1 10">
        <text>D-mannose 6-phosphate = D-fructose 6-phosphate</text>
        <dbReference type="Rhea" id="RHEA:12356"/>
        <dbReference type="ChEBI" id="CHEBI:58735"/>
        <dbReference type="ChEBI" id="CHEBI:61527"/>
        <dbReference type="EC" id="5.3.1.8"/>
    </reaction>
</comment>
<dbReference type="InterPro" id="IPR018050">
    <property type="entry name" value="Pmannose_isomerase-type1_CS"/>
</dbReference>
<evidence type="ECO:0000256" key="12">
    <source>
        <dbReference type="RuleBase" id="RU004248"/>
    </source>
</evidence>
<comment type="caution">
    <text evidence="16">The sequence shown here is derived from an EMBL/GenBank/DDBJ whole genome shotgun (WGS) entry which is preliminary data.</text>
</comment>
<protein>
    <recommendedName>
        <fullName evidence="4 10">Mannose-6-phosphate isomerase</fullName>
        <ecNumber evidence="4 10">5.3.1.8</ecNumber>
    </recommendedName>
</protein>
<proteinExistence type="inferred from homology"/>
<evidence type="ECO:0000256" key="8">
    <source>
        <dbReference type="PIRSR" id="PIRSR001480-1"/>
    </source>
</evidence>
<keyword evidence="17" id="KW-1185">Reference proteome</keyword>
<evidence type="ECO:0000256" key="11">
    <source>
        <dbReference type="RuleBase" id="RU004189"/>
    </source>
</evidence>
<dbReference type="GO" id="GO:0005975">
    <property type="term" value="P:carbohydrate metabolic process"/>
    <property type="evidence" value="ECO:0007669"/>
    <property type="project" value="InterPro"/>
</dbReference>